<evidence type="ECO:0000256" key="6">
    <source>
        <dbReference type="ARBA" id="ARBA00023170"/>
    </source>
</evidence>
<evidence type="ECO:0000256" key="1">
    <source>
        <dbReference type="ARBA" id="ARBA00004651"/>
    </source>
</evidence>
<comment type="function">
    <text evidence="8">Gustatory receptor which mediates acceptance or avoidance behavior, depending on its substrates.</text>
</comment>
<dbReference type="InterPro" id="IPR013604">
    <property type="entry name" value="7TM_chemorcpt"/>
</dbReference>
<dbReference type="AlphaFoldDB" id="B3MFG6"/>
<dbReference type="FunCoup" id="B3MFG6">
    <property type="interactions" value="7"/>
</dbReference>
<sequence>MMWKSKKISSRNYKLKAWLRRGPPTQMQKYMEKYHELQRILNTLLVISVISCTAPISILRSCRSRAHYLLHLVWMTFWYGFFISASYWEFTRITLQKVSLDRYLNAVESAIYVIHIASILLLTLQWRNRISHVLEDIVKSDMERGYSLDCNRSRRFIRFQLLLIWTFTCLAISVDFWSKKCDKIRAALSITSFVMPNIISGLSFAQYYVLLREIAWRQEKVTECLERELFLSPLPRKAEIQKFRLQHAELTHFTRLVNRSYQYSILLLFVGCFLNFNLVLFLAYQGVENPGQTDWPNGIYMLLWLAMHMGKVISILYFNQKVLGEHSRCLIVLNEAPNPHNDLQETINHFILQLNTDVRQHVVAGVISLDLKFLTTLLVASADFFIFLLQYDVTYEALAKSVQGNITRT</sequence>
<reference evidence="9 10" key="1">
    <citation type="journal article" date="2007" name="Nature">
        <title>Evolution of genes and genomes on the Drosophila phylogeny.</title>
        <authorList>
            <consortium name="Drosophila 12 Genomes Consortium"/>
            <person name="Clark A.G."/>
            <person name="Eisen M.B."/>
            <person name="Smith D.R."/>
            <person name="Bergman C.M."/>
            <person name="Oliver B."/>
            <person name="Markow T.A."/>
            <person name="Kaufman T.C."/>
            <person name="Kellis M."/>
            <person name="Gelbart W."/>
            <person name="Iyer V.N."/>
            <person name="Pollard D.A."/>
            <person name="Sackton T.B."/>
            <person name="Larracuente A.M."/>
            <person name="Singh N.D."/>
            <person name="Abad J.P."/>
            <person name="Abt D.N."/>
            <person name="Adryan B."/>
            <person name="Aguade M."/>
            <person name="Akashi H."/>
            <person name="Anderson W.W."/>
            <person name="Aquadro C.F."/>
            <person name="Ardell D.H."/>
            <person name="Arguello R."/>
            <person name="Artieri C.G."/>
            <person name="Barbash D.A."/>
            <person name="Barker D."/>
            <person name="Barsanti P."/>
            <person name="Batterham P."/>
            <person name="Batzoglou S."/>
            <person name="Begun D."/>
            <person name="Bhutkar A."/>
            <person name="Blanco E."/>
            <person name="Bosak S.A."/>
            <person name="Bradley R.K."/>
            <person name="Brand A.D."/>
            <person name="Brent M.R."/>
            <person name="Brooks A.N."/>
            <person name="Brown R.H."/>
            <person name="Butlin R.K."/>
            <person name="Caggese C."/>
            <person name="Calvi B.R."/>
            <person name="Bernardo de Carvalho A."/>
            <person name="Caspi A."/>
            <person name="Castrezana S."/>
            <person name="Celniker S.E."/>
            <person name="Chang J.L."/>
            <person name="Chapple C."/>
            <person name="Chatterji S."/>
            <person name="Chinwalla A."/>
            <person name="Civetta A."/>
            <person name="Clifton S.W."/>
            <person name="Comeron J.M."/>
            <person name="Costello J.C."/>
            <person name="Coyne J.A."/>
            <person name="Daub J."/>
            <person name="David R.G."/>
            <person name="Delcher A.L."/>
            <person name="Delehaunty K."/>
            <person name="Do C.B."/>
            <person name="Ebling H."/>
            <person name="Edwards K."/>
            <person name="Eickbush T."/>
            <person name="Evans J.D."/>
            <person name="Filipski A."/>
            <person name="Findeiss S."/>
            <person name="Freyhult E."/>
            <person name="Fulton L."/>
            <person name="Fulton R."/>
            <person name="Garcia A.C."/>
            <person name="Gardiner A."/>
            <person name="Garfield D.A."/>
            <person name="Garvin B.E."/>
            <person name="Gibson G."/>
            <person name="Gilbert D."/>
            <person name="Gnerre S."/>
            <person name="Godfrey J."/>
            <person name="Good R."/>
            <person name="Gotea V."/>
            <person name="Gravely B."/>
            <person name="Greenberg A.J."/>
            <person name="Griffiths-Jones S."/>
            <person name="Gross S."/>
            <person name="Guigo R."/>
            <person name="Gustafson E.A."/>
            <person name="Haerty W."/>
            <person name="Hahn M.W."/>
            <person name="Halligan D.L."/>
            <person name="Halpern A.L."/>
            <person name="Halter G.M."/>
            <person name="Han M.V."/>
            <person name="Heger A."/>
            <person name="Hillier L."/>
            <person name="Hinrichs A.S."/>
            <person name="Holmes I."/>
            <person name="Hoskins R.A."/>
            <person name="Hubisz M.J."/>
            <person name="Hultmark D."/>
            <person name="Huntley M.A."/>
            <person name="Jaffe D.B."/>
            <person name="Jagadeeshan S."/>
            <person name="Jeck W.R."/>
            <person name="Johnson J."/>
            <person name="Jones C.D."/>
            <person name="Jordan W.C."/>
            <person name="Karpen G.H."/>
            <person name="Kataoka E."/>
            <person name="Keightley P.D."/>
            <person name="Kheradpour P."/>
            <person name="Kirkness E.F."/>
            <person name="Koerich L.B."/>
            <person name="Kristiansen K."/>
            <person name="Kudrna D."/>
            <person name="Kulathinal R.J."/>
            <person name="Kumar S."/>
            <person name="Kwok R."/>
            <person name="Lander E."/>
            <person name="Langley C.H."/>
            <person name="Lapoint R."/>
            <person name="Lazzaro B.P."/>
            <person name="Lee S.J."/>
            <person name="Levesque L."/>
            <person name="Li R."/>
            <person name="Lin C.F."/>
            <person name="Lin M.F."/>
            <person name="Lindblad-Toh K."/>
            <person name="Llopart A."/>
            <person name="Long M."/>
            <person name="Low L."/>
            <person name="Lozovsky E."/>
            <person name="Lu J."/>
            <person name="Luo M."/>
            <person name="Machado C.A."/>
            <person name="Makalowski W."/>
            <person name="Marzo M."/>
            <person name="Matsuda M."/>
            <person name="Matzkin L."/>
            <person name="McAllister B."/>
            <person name="McBride C.S."/>
            <person name="McKernan B."/>
            <person name="McKernan K."/>
            <person name="Mendez-Lago M."/>
            <person name="Minx P."/>
            <person name="Mollenhauer M.U."/>
            <person name="Montooth K."/>
            <person name="Mount S.M."/>
            <person name="Mu X."/>
            <person name="Myers E."/>
            <person name="Negre B."/>
            <person name="Newfeld S."/>
            <person name="Nielsen R."/>
            <person name="Noor M.A."/>
            <person name="O'Grady P."/>
            <person name="Pachter L."/>
            <person name="Papaceit M."/>
            <person name="Parisi M.J."/>
            <person name="Parisi M."/>
            <person name="Parts L."/>
            <person name="Pedersen J.S."/>
            <person name="Pesole G."/>
            <person name="Phillippy A.M."/>
            <person name="Ponting C.P."/>
            <person name="Pop M."/>
            <person name="Porcelli D."/>
            <person name="Powell J.R."/>
            <person name="Prohaska S."/>
            <person name="Pruitt K."/>
            <person name="Puig M."/>
            <person name="Quesneville H."/>
            <person name="Ram K.R."/>
            <person name="Rand D."/>
            <person name="Rasmussen M.D."/>
            <person name="Reed L.K."/>
            <person name="Reenan R."/>
            <person name="Reily A."/>
            <person name="Remington K.A."/>
            <person name="Rieger T.T."/>
            <person name="Ritchie M.G."/>
            <person name="Robin C."/>
            <person name="Rogers Y.H."/>
            <person name="Rohde C."/>
            <person name="Rozas J."/>
            <person name="Rubenfield M.J."/>
            <person name="Ruiz A."/>
            <person name="Russo S."/>
            <person name="Salzberg S.L."/>
            <person name="Sanchez-Gracia A."/>
            <person name="Saranga D.J."/>
            <person name="Sato H."/>
            <person name="Schaeffer S.W."/>
            <person name="Schatz M.C."/>
            <person name="Schlenke T."/>
            <person name="Schwartz R."/>
            <person name="Segarra C."/>
            <person name="Singh R.S."/>
            <person name="Sirot L."/>
            <person name="Sirota M."/>
            <person name="Sisneros N.B."/>
            <person name="Smith C.D."/>
            <person name="Smith T.F."/>
            <person name="Spieth J."/>
            <person name="Stage D.E."/>
            <person name="Stark A."/>
            <person name="Stephan W."/>
            <person name="Strausberg R.L."/>
            <person name="Strempel S."/>
            <person name="Sturgill D."/>
            <person name="Sutton G."/>
            <person name="Sutton G.G."/>
            <person name="Tao W."/>
            <person name="Teichmann S."/>
            <person name="Tobari Y.N."/>
            <person name="Tomimura Y."/>
            <person name="Tsolas J.M."/>
            <person name="Valente V.L."/>
            <person name="Venter E."/>
            <person name="Venter J.C."/>
            <person name="Vicario S."/>
            <person name="Vieira F.G."/>
            <person name="Vilella A.J."/>
            <person name="Villasante A."/>
            <person name="Walenz B."/>
            <person name="Wang J."/>
            <person name="Wasserman M."/>
            <person name="Watts T."/>
            <person name="Wilson D."/>
            <person name="Wilson R.K."/>
            <person name="Wing R.A."/>
            <person name="Wolfner M.F."/>
            <person name="Wong A."/>
            <person name="Wong G.K."/>
            <person name="Wu C.I."/>
            <person name="Wu G."/>
            <person name="Yamamoto D."/>
            <person name="Yang H.P."/>
            <person name="Yang S.P."/>
            <person name="Yorke J.A."/>
            <person name="Yoshida K."/>
            <person name="Zdobnov E."/>
            <person name="Zhang P."/>
            <person name="Zhang Y."/>
            <person name="Zimin A.V."/>
            <person name="Baldwin J."/>
            <person name="Abdouelleil A."/>
            <person name="Abdulkadir J."/>
            <person name="Abebe A."/>
            <person name="Abera B."/>
            <person name="Abreu J."/>
            <person name="Acer S.C."/>
            <person name="Aftuck L."/>
            <person name="Alexander A."/>
            <person name="An P."/>
            <person name="Anderson E."/>
            <person name="Anderson S."/>
            <person name="Arachi H."/>
            <person name="Azer M."/>
            <person name="Bachantsang P."/>
            <person name="Barry A."/>
            <person name="Bayul T."/>
            <person name="Berlin A."/>
            <person name="Bessette D."/>
            <person name="Bloom T."/>
            <person name="Blye J."/>
            <person name="Boguslavskiy L."/>
            <person name="Bonnet C."/>
            <person name="Boukhgalter B."/>
            <person name="Bourzgui I."/>
            <person name="Brown A."/>
            <person name="Cahill P."/>
            <person name="Channer S."/>
            <person name="Cheshatsang Y."/>
            <person name="Chuda L."/>
            <person name="Citroen M."/>
            <person name="Collymore A."/>
            <person name="Cooke P."/>
            <person name="Costello M."/>
            <person name="D'Aco K."/>
            <person name="Daza R."/>
            <person name="De Haan G."/>
            <person name="DeGray S."/>
            <person name="DeMaso C."/>
            <person name="Dhargay N."/>
            <person name="Dooley K."/>
            <person name="Dooley E."/>
            <person name="Doricent M."/>
            <person name="Dorje P."/>
            <person name="Dorjee K."/>
            <person name="Dupes A."/>
            <person name="Elong R."/>
            <person name="Falk J."/>
            <person name="Farina A."/>
            <person name="Faro S."/>
            <person name="Ferguson D."/>
            <person name="Fisher S."/>
            <person name="Foley C.D."/>
            <person name="Franke A."/>
            <person name="Friedrich D."/>
            <person name="Gadbois L."/>
            <person name="Gearin G."/>
            <person name="Gearin C.R."/>
            <person name="Giannoukos G."/>
            <person name="Goode T."/>
            <person name="Graham J."/>
            <person name="Grandbois E."/>
            <person name="Grewal S."/>
            <person name="Gyaltsen K."/>
            <person name="Hafez N."/>
            <person name="Hagos B."/>
            <person name="Hall J."/>
            <person name="Henson C."/>
            <person name="Hollinger A."/>
            <person name="Honan T."/>
            <person name="Huard M.D."/>
            <person name="Hughes L."/>
            <person name="Hurhula B."/>
            <person name="Husby M.E."/>
            <person name="Kamat A."/>
            <person name="Kanga B."/>
            <person name="Kashin S."/>
            <person name="Khazanovich D."/>
            <person name="Kisner P."/>
            <person name="Lance K."/>
            <person name="Lara M."/>
            <person name="Lee W."/>
            <person name="Lennon N."/>
            <person name="Letendre F."/>
            <person name="LeVine R."/>
            <person name="Lipovsky A."/>
            <person name="Liu X."/>
            <person name="Liu J."/>
            <person name="Liu S."/>
            <person name="Lokyitsang T."/>
            <person name="Lokyitsang Y."/>
            <person name="Lubonja R."/>
            <person name="Lui A."/>
            <person name="MacDonald P."/>
            <person name="Magnisalis V."/>
            <person name="Maru K."/>
            <person name="Matthews C."/>
            <person name="McCusker W."/>
            <person name="McDonough S."/>
            <person name="Mehta T."/>
            <person name="Meldrim J."/>
            <person name="Meneus L."/>
            <person name="Mihai O."/>
            <person name="Mihalev A."/>
            <person name="Mihova T."/>
            <person name="Mittelman R."/>
            <person name="Mlenga V."/>
            <person name="Montmayeur A."/>
            <person name="Mulrain L."/>
            <person name="Navidi A."/>
            <person name="Naylor J."/>
            <person name="Negash T."/>
            <person name="Nguyen T."/>
            <person name="Nguyen N."/>
            <person name="Nicol R."/>
            <person name="Norbu C."/>
            <person name="Norbu N."/>
            <person name="Novod N."/>
            <person name="O'Neill B."/>
            <person name="Osman S."/>
            <person name="Markiewicz E."/>
            <person name="Oyono O.L."/>
            <person name="Patti C."/>
            <person name="Phunkhang P."/>
            <person name="Pierre F."/>
            <person name="Priest M."/>
            <person name="Raghuraman S."/>
            <person name="Rege F."/>
            <person name="Reyes R."/>
            <person name="Rise C."/>
            <person name="Rogov P."/>
            <person name="Ross K."/>
            <person name="Ryan E."/>
            <person name="Settipalli S."/>
            <person name="Shea T."/>
            <person name="Sherpa N."/>
            <person name="Shi L."/>
            <person name="Shih D."/>
            <person name="Sparrow T."/>
            <person name="Spaulding J."/>
            <person name="Stalker J."/>
            <person name="Stange-Thomann N."/>
            <person name="Stavropoulos S."/>
            <person name="Stone C."/>
            <person name="Strader C."/>
            <person name="Tesfaye S."/>
            <person name="Thomson T."/>
            <person name="Thoulutsang Y."/>
            <person name="Thoulutsang D."/>
            <person name="Topham K."/>
            <person name="Topping I."/>
            <person name="Tsamla T."/>
            <person name="Vassiliev H."/>
            <person name="Vo A."/>
            <person name="Wangchuk T."/>
            <person name="Wangdi T."/>
            <person name="Weiand M."/>
            <person name="Wilkinson J."/>
            <person name="Wilson A."/>
            <person name="Yadav S."/>
            <person name="Young G."/>
            <person name="Yu Q."/>
            <person name="Zembek L."/>
            <person name="Zhong D."/>
            <person name="Zimmer A."/>
            <person name="Zwirko Z."/>
            <person name="Jaffe D.B."/>
            <person name="Alvarez P."/>
            <person name="Brockman W."/>
            <person name="Butler J."/>
            <person name="Chin C."/>
            <person name="Gnerre S."/>
            <person name="Grabherr M."/>
            <person name="Kleber M."/>
            <person name="Mauceli E."/>
            <person name="MacCallum I."/>
        </authorList>
    </citation>
    <scope>NUCLEOTIDE SEQUENCE [LARGE SCALE GENOMIC DNA]</scope>
    <source>
        <strain evidence="10">Tucson 14024-0371.13</strain>
    </source>
</reference>
<organism evidence="9 10">
    <name type="scientific">Drosophila ananassae</name>
    <name type="common">Fruit fly</name>
    <dbReference type="NCBI Taxonomy" id="7217"/>
    <lineage>
        <taxon>Eukaryota</taxon>
        <taxon>Metazoa</taxon>
        <taxon>Ecdysozoa</taxon>
        <taxon>Arthropoda</taxon>
        <taxon>Hexapoda</taxon>
        <taxon>Insecta</taxon>
        <taxon>Pterygota</taxon>
        <taxon>Neoptera</taxon>
        <taxon>Endopterygota</taxon>
        <taxon>Diptera</taxon>
        <taxon>Brachycera</taxon>
        <taxon>Muscomorpha</taxon>
        <taxon>Ephydroidea</taxon>
        <taxon>Drosophilidae</taxon>
        <taxon>Drosophila</taxon>
        <taxon>Sophophora</taxon>
    </lineage>
</organism>
<dbReference type="PANTHER" id="PTHR21143:SF123">
    <property type="entry name" value="GUSTATORY RECEPTOR FOR SUGAR TASTE 43A-RELATED"/>
    <property type="match status" value="1"/>
</dbReference>
<keyword evidence="6 8" id="KW-0675">Receptor</keyword>
<feature type="transmembrane region" description="Helical" evidence="8">
    <location>
        <begin position="40"/>
        <end position="59"/>
    </location>
</feature>
<evidence type="ECO:0000256" key="2">
    <source>
        <dbReference type="ARBA" id="ARBA00022475"/>
    </source>
</evidence>
<feature type="transmembrane region" description="Helical" evidence="8">
    <location>
        <begin position="68"/>
        <end position="88"/>
    </location>
</feature>
<feature type="transmembrane region" description="Helical" evidence="8">
    <location>
        <begin position="186"/>
        <end position="210"/>
    </location>
</feature>
<dbReference type="HOGENOM" id="CLU_056071_0_0_1"/>
<dbReference type="GeneID" id="6495904"/>
<dbReference type="GO" id="GO:0005886">
    <property type="term" value="C:plasma membrane"/>
    <property type="evidence" value="ECO:0007669"/>
    <property type="project" value="UniProtKB-SubCell"/>
</dbReference>
<evidence type="ECO:0000256" key="5">
    <source>
        <dbReference type="ARBA" id="ARBA00023136"/>
    </source>
</evidence>
<name>B3MFG6_DROAN</name>
<feature type="transmembrane region" description="Helical" evidence="8">
    <location>
        <begin position="156"/>
        <end position="174"/>
    </location>
</feature>
<dbReference type="KEGG" id="dan:6495904"/>
<dbReference type="GO" id="GO:0030425">
    <property type="term" value="C:dendrite"/>
    <property type="evidence" value="ECO:0007669"/>
    <property type="project" value="TreeGrafter"/>
</dbReference>
<dbReference type="PANTHER" id="PTHR21143">
    <property type="entry name" value="INVERTEBRATE GUSTATORY RECEPTOR"/>
    <property type="match status" value="1"/>
</dbReference>
<keyword evidence="4 8" id="KW-1133">Transmembrane helix</keyword>
<keyword evidence="5 8" id="KW-0472">Membrane</keyword>
<dbReference type="CTD" id="37726"/>
<keyword evidence="10" id="KW-1185">Reference proteome</keyword>
<dbReference type="GO" id="GO:0008049">
    <property type="term" value="P:male courtship behavior"/>
    <property type="evidence" value="ECO:0007669"/>
    <property type="project" value="TreeGrafter"/>
</dbReference>
<evidence type="ECO:0000313" key="9">
    <source>
        <dbReference type="EMBL" id="EDV36651.2"/>
    </source>
</evidence>
<feature type="transmembrane region" description="Helical" evidence="8">
    <location>
        <begin position="103"/>
        <end position="124"/>
    </location>
</feature>
<comment type="subcellular location">
    <subcellularLocation>
        <location evidence="1 8">Cell membrane</location>
        <topology evidence="1 8">Multi-pass membrane protein</topology>
    </subcellularLocation>
</comment>
<dbReference type="GO" id="GO:0007635">
    <property type="term" value="P:chemosensory behavior"/>
    <property type="evidence" value="ECO:0007669"/>
    <property type="project" value="TreeGrafter"/>
</dbReference>
<dbReference type="OrthoDB" id="6478931at2759"/>
<feature type="transmembrane region" description="Helical" evidence="8">
    <location>
        <begin position="299"/>
        <end position="318"/>
    </location>
</feature>
<keyword evidence="7 8" id="KW-0807">Transducer</keyword>
<dbReference type="EMBL" id="CH902619">
    <property type="protein sequence ID" value="EDV36651.2"/>
    <property type="molecule type" value="Genomic_DNA"/>
</dbReference>
<proteinExistence type="inferred from homology"/>
<evidence type="ECO:0000256" key="4">
    <source>
        <dbReference type="ARBA" id="ARBA00022989"/>
    </source>
</evidence>
<feature type="transmembrane region" description="Helical" evidence="8">
    <location>
        <begin position="265"/>
        <end position="287"/>
    </location>
</feature>
<dbReference type="Proteomes" id="UP000007801">
    <property type="component" value="Unassembled WGS sequence"/>
</dbReference>
<keyword evidence="2 8" id="KW-1003">Cell membrane</keyword>
<dbReference type="GO" id="GO:0030424">
    <property type="term" value="C:axon"/>
    <property type="evidence" value="ECO:0007669"/>
    <property type="project" value="TreeGrafter"/>
</dbReference>
<comment type="similarity">
    <text evidence="8">Belongs to the insect chemoreceptor superfamily. Gustatory receptor (GR) family.</text>
</comment>
<dbReference type="GO" id="GO:0043025">
    <property type="term" value="C:neuronal cell body"/>
    <property type="evidence" value="ECO:0007669"/>
    <property type="project" value="TreeGrafter"/>
</dbReference>
<evidence type="ECO:0000256" key="7">
    <source>
        <dbReference type="ARBA" id="ARBA00023224"/>
    </source>
</evidence>
<keyword evidence="3 8" id="KW-0812">Transmembrane</keyword>
<accession>B3MFG6</accession>
<dbReference type="STRING" id="7217.B3MFG6"/>
<dbReference type="GO" id="GO:0007165">
    <property type="term" value="P:signal transduction"/>
    <property type="evidence" value="ECO:0007669"/>
    <property type="project" value="UniProtKB-KW"/>
</dbReference>
<evidence type="ECO:0000256" key="8">
    <source>
        <dbReference type="RuleBase" id="RU363108"/>
    </source>
</evidence>
<dbReference type="GO" id="GO:0050909">
    <property type="term" value="P:sensory perception of taste"/>
    <property type="evidence" value="ECO:0007669"/>
    <property type="project" value="InterPro"/>
</dbReference>
<evidence type="ECO:0000256" key="3">
    <source>
        <dbReference type="ARBA" id="ARBA00022692"/>
    </source>
</evidence>
<dbReference type="InParanoid" id="B3MFG6"/>
<protein>
    <recommendedName>
        <fullName evidence="8">Gustatory receptor</fullName>
    </recommendedName>
</protein>
<dbReference type="Pfam" id="PF08395">
    <property type="entry name" value="7tm_7"/>
    <property type="match status" value="1"/>
</dbReference>
<gene>
    <name evidence="9" type="primary">Dana\GF13061</name>
    <name evidence="9" type="synonym">dana_GLEANR_13075</name>
    <name evidence="9" type="ORF">GF13061</name>
</gene>
<evidence type="ECO:0000313" key="10">
    <source>
        <dbReference type="Proteomes" id="UP000007801"/>
    </source>
</evidence>
<dbReference type="eggNOG" id="KOG0867">
    <property type="taxonomic scope" value="Eukaryota"/>
</dbReference>